<evidence type="ECO:0000313" key="4">
    <source>
        <dbReference type="Proteomes" id="UP000735302"/>
    </source>
</evidence>
<dbReference type="EMBL" id="BLXT01001916">
    <property type="protein sequence ID" value="GFN89040.1"/>
    <property type="molecule type" value="Genomic_DNA"/>
</dbReference>
<dbReference type="GO" id="GO:0003964">
    <property type="term" value="F:RNA-directed DNA polymerase activity"/>
    <property type="evidence" value="ECO:0007669"/>
    <property type="project" value="UniProtKB-KW"/>
</dbReference>
<organism evidence="3 4">
    <name type="scientific">Plakobranchus ocellatus</name>
    <dbReference type="NCBI Taxonomy" id="259542"/>
    <lineage>
        <taxon>Eukaryota</taxon>
        <taxon>Metazoa</taxon>
        <taxon>Spiralia</taxon>
        <taxon>Lophotrochozoa</taxon>
        <taxon>Mollusca</taxon>
        <taxon>Gastropoda</taxon>
        <taxon>Heterobranchia</taxon>
        <taxon>Euthyneura</taxon>
        <taxon>Panpulmonata</taxon>
        <taxon>Sacoglossa</taxon>
        <taxon>Placobranchoidea</taxon>
        <taxon>Plakobranchidae</taxon>
        <taxon>Plakobranchus</taxon>
    </lineage>
</organism>
<evidence type="ECO:0000259" key="2">
    <source>
        <dbReference type="PROSITE" id="PS50878"/>
    </source>
</evidence>
<keyword evidence="3" id="KW-0548">Nucleotidyltransferase</keyword>
<feature type="domain" description="Reverse transcriptase" evidence="2">
    <location>
        <begin position="1"/>
        <end position="101"/>
    </location>
</feature>
<dbReference type="AlphaFoldDB" id="A0AAV3YZR0"/>
<keyword evidence="3" id="KW-0695">RNA-directed DNA polymerase</keyword>
<keyword evidence="1" id="KW-0812">Transmembrane</keyword>
<gene>
    <name evidence="3" type="ORF">PoB_001554600</name>
</gene>
<sequence>MLEDYFNGFQMRFSSERYMTDWINLEVGIVMGCTMSPILFILAMEVILRAAERSASPADHGGGCYMPPLKAFMDDTMILCLRENKIRRMLVWLVDALMNWS</sequence>
<feature type="transmembrane region" description="Helical" evidence="1">
    <location>
        <begin position="27"/>
        <end position="48"/>
    </location>
</feature>
<dbReference type="InterPro" id="IPR000477">
    <property type="entry name" value="RT_dom"/>
</dbReference>
<protein>
    <submittedName>
        <fullName evidence="3">Reverse transcriptase</fullName>
    </submittedName>
</protein>
<reference evidence="3 4" key="1">
    <citation type="journal article" date="2021" name="Elife">
        <title>Chloroplast acquisition without the gene transfer in kleptoplastic sea slugs, Plakobranchus ocellatus.</title>
        <authorList>
            <person name="Maeda T."/>
            <person name="Takahashi S."/>
            <person name="Yoshida T."/>
            <person name="Shimamura S."/>
            <person name="Takaki Y."/>
            <person name="Nagai Y."/>
            <person name="Toyoda A."/>
            <person name="Suzuki Y."/>
            <person name="Arimoto A."/>
            <person name="Ishii H."/>
            <person name="Satoh N."/>
            <person name="Nishiyama T."/>
            <person name="Hasebe M."/>
            <person name="Maruyama T."/>
            <person name="Minagawa J."/>
            <person name="Obokata J."/>
            <person name="Shigenobu S."/>
        </authorList>
    </citation>
    <scope>NUCLEOTIDE SEQUENCE [LARGE SCALE GENOMIC DNA]</scope>
</reference>
<keyword evidence="1" id="KW-1133">Transmembrane helix</keyword>
<comment type="caution">
    <text evidence="3">The sequence shown here is derived from an EMBL/GenBank/DDBJ whole genome shotgun (WGS) entry which is preliminary data.</text>
</comment>
<evidence type="ECO:0000256" key="1">
    <source>
        <dbReference type="SAM" id="Phobius"/>
    </source>
</evidence>
<keyword evidence="1" id="KW-0472">Membrane</keyword>
<accession>A0AAV3YZR0</accession>
<proteinExistence type="predicted"/>
<dbReference type="Pfam" id="PF00078">
    <property type="entry name" value="RVT_1"/>
    <property type="match status" value="1"/>
</dbReference>
<keyword evidence="3" id="KW-0808">Transferase</keyword>
<dbReference type="PROSITE" id="PS50878">
    <property type="entry name" value="RT_POL"/>
    <property type="match status" value="1"/>
</dbReference>
<dbReference type="Proteomes" id="UP000735302">
    <property type="component" value="Unassembled WGS sequence"/>
</dbReference>
<name>A0AAV3YZR0_9GAST</name>
<evidence type="ECO:0000313" key="3">
    <source>
        <dbReference type="EMBL" id="GFN89040.1"/>
    </source>
</evidence>
<keyword evidence="4" id="KW-1185">Reference proteome</keyword>